<dbReference type="EMBL" id="MAXA01000202">
    <property type="protein sequence ID" value="OHV28929.1"/>
    <property type="molecule type" value="Genomic_DNA"/>
</dbReference>
<dbReference type="Gene3D" id="3.10.129.10">
    <property type="entry name" value="Hotdog Thioesterase"/>
    <property type="match status" value="1"/>
</dbReference>
<comment type="caution">
    <text evidence="3">The sequence shown here is derived from an EMBL/GenBank/DDBJ whole genome shotgun (WGS) entry which is preliminary data.</text>
</comment>
<dbReference type="OrthoDB" id="9813282at2"/>
<organism evidence="3 4">
    <name type="scientific">Parafrankia soli</name>
    <dbReference type="NCBI Taxonomy" id="2599596"/>
    <lineage>
        <taxon>Bacteria</taxon>
        <taxon>Bacillati</taxon>
        <taxon>Actinomycetota</taxon>
        <taxon>Actinomycetes</taxon>
        <taxon>Frankiales</taxon>
        <taxon>Frankiaceae</taxon>
        <taxon>Parafrankia</taxon>
    </lineage>
</organism>
<feature type="domain" description="Thioesterase" evidence="2">
    <location>
        <begin position="75"/>
        <end position="151"/>
    </location>
</feature>
<dbReference type="AlphaFoldDB" id="A0A1S1Q5R7"/>
<dbReference type="SUPFAM" id="SSF54637">
    <property type="entry name" value="Thioesterase/thiol ester dehydrase-isomerase"/>
    <property type="match status" value="1"/>
</dbReference>
<dbReference type="PANTHER" id="PTHR43240">
    <property type="entry name" value="1,4-DIHYDROXY-2-NAPHTHOYL-COA THIOESTERASE 1"/>
    <property type="match status" value="1"/>
</dbReference>
<dbReference type="GO" id="GO:0005829">
    <property type="term" value="C:cytosol"/>
    <property type="evidence" value="ECO:0007669"/>
    <property type="project" value="TreeGrafter"/>
</dbReference>
<protein>
    <submittedName>
        <fullName evidence="3">Phenylacetic acid degradation protein</fullName>
    </submittedName>
</protein>
<keyword evidence="4" id="KW-1185">Reference proteome</keyword>
<dbReference type="GO" id="GO:0061522">
    <property type="term" value="F:1,4-dihydroxy-2-naphthoyl-CoA thioesterase activity"/>
    <property type="evidence" value="ECO:0007669"/>
    <property type="project" value="TreeGrafter"/>
</dbReference>
<dbReference type="Pfam" id="PF03061">
    <property type="entry name" value="4HBT"/>
    <property type="match status" value="1"/>
</dbReference>
<dbReference type="CDD" id="cd03443">
    <property type="entry name" value="PaaI_thioesterase"/>
    <property type="match status" value="1"/>
</dbReference>
<evidence type="ECO:0000256" key="1">
    <source>
        <dbReference type="ARBA" id="ARBA00022801"/>
    </source>
</evidence>
<dbReference type="InterPro" id="IPR006683">
    <property type="entry name" value="Thioestr_dom"/>
</dbReference>
<gene>
    <name evidence="3" type="ORF">BBK14_17540</name>
</gene>
<dbReference type="PANTHER" id="PTHR43240:SF1">
    <property type="entry name" value="BLR5584 PROTEIN"/>
    <property type="match status" value="1"/>
</dbReference>
<evidence type="ECO:0000313" key="4">
    <source>
        <dbReference type="Proteomes" id="UP000179769"/>
    </source>
</evidence>
<evidence type="ECO:0000313" key="3">
    <source>
        <dbReference type="EMBL" id="OHV28929.1"/>
    </source>
</evidence>
<proteinExistence type="predicted"/>
<dbReference type="InterPro" id="IPR029069">
    <property type="entry name" value="HotDog_dom_sf"/>
</dbReference>
<keyword evidence="1" id="KW-0378">Hydrolase</keyword>
<dbReference type="RefSeq" id="WP_071063239.1">
    <property type="nucleotide sequence ID" value="NZ_JBFLUH010000020.1"/>
</dbReference>
<sequence>MDRTLDRDRTTDTVVAADPPDQARRLRDLADLVEHGLRAGIGVGHSLGVTLAELGDGSSTWTLTPSPAAANAMMTVHGGVISTLMDTAMGSAVYTRLPAGVLYTTLELKVNFIRPVALDGGMLTCVATAVHVGRRTATVEARVTNPAGALVAHGSSTCLLFEVAGPAAGPSTEPAAGPA</sequence>
<name>A0A1S1Q5R7_9ACTN</name>
<reference evidence="4" key="1">
    <citation type="submission" date="2016-07" db="EMBL/GenBank/DDBJ databases">
        <title>Frankia sp. NRRL B-16219 Genome sequencing.</title>
        <authorList>
            <person name="Ghodhbane-Gtari F."/>
            <person name="Swanson E."/>
            <person name="Gueddou A."/>
            <person name="Louati M."/>
            <person name="Nouioui I."/>
            <person name="Hezbri K."/>
            <person name="Abebe-Akele F."/>
            <person name="Simpson S."/>
            <person name="Morris K."/>
            <person name="Thomas K."/>
            <person name="Gtari M."/>
            <person name="Tisa L.S."/>
        </authorList>
    </citation>
    <scope>NUCLEOTIDE SEQUENCE [LARGE SCALE GENOMIC DNA]</scope>
    <source>
        <strain evidence="4">NRRL B-16219</strain>
    </source>
</reference>
<dbReference type="InterPro" id="IPR003736">
    <property type="entry name" value="PAAI_dom"/>
</dbReference>
<accession>A0A1S1Q5R7</accession>
<evidence type="ECO:0000259" key="2">
    <source>
        <dbReference type="Pfam" id="PF03061"/>
    </source>
</evidence>
<dbReference type="Proteomes" id="UP000179769">
    <property type="component" value="Unassembled WGS sequence"/>
</dbReference>
<dbReference type="NCBIfam" id="TIGR00369">
    <property type="entry name" value="unchar_dom_1"/>
    <property type="match status" value="1"/>
</dbReference>